<feature type="transmembrane region" description="Helical" evidence="5">
    <location>
        <begin position="178"/>
        <end position="198"/>
    </location>
</feature>
<reference evidence="7" key="1">
    <citation type="submission" date="2017-10" db="EMBL/GenBank/DDBJ databases">
        <title>Campylobacter species from seals.</title>
        <authorList>
            <person name="Gilbert M.J."/>
            <person name="Zomer A.L."/>
            <person name="Timmerman A.J."/>
            <person name="Duim B."/>
            <person name="Wagenaar J.A."/>
        </authorList>
    </citation>
    <scope>NUCLEOTIDE SEQUENCE [LARGE SCALE GENOMIC DNA]</scope>
    <source>
        <strain evidence="7">17S00004-5</strain>
    </source>
</reference>
<evidence type="ECO:0000256" key="4">
    <source>
        <dbReference type="ARBA" id="ARBA00023136"/>
    </source>
</evidence>
<sequence>MLEKINFAPFKFIISLVFALIITFCPEYTDLNEKATLSLFILLFATGLWMSEAVPAFAVSLLVIFLNVILLGFNSFNFADSNSNWAVYLQPWGSPLVFLFFSGFIMGVAASKTRLDLWFTKKILYLVGDDPKHILTAILFITFIFSMFMSNTATTAMMFTAVMPIIHSLKKDDKFAKGLLLSIAVGANIGGMGTIIGTPPNAIAVGLLGETAPNFLEWMLYGAIPALIITFLLRFYLIKFYPTSQKHIDISCIADIAQFDDSIAKIKHSKIIPTWKKIMTVVTFFITVLLWLTGSIHNIPTSVVAFVPVIVFTIFGIIDMDDIRLVRWDVIILIVGGLSLGIAVSKSGLALWFANLFNFKDLSVIIFMLIFSYIIILISNFMSNTAAANIILPLVLAFSITFEQFDFIIIAVALSASLAMVLPISTPPNAIIFSTGIVKTKDFIKLGVIVALFAPIIVILWVYFLNTLI</sequence>
<protein>
    <recommendedName>
        <fullName evidence="8">Transporter</fullName>
    </recommendedName>
</protein>
<dbReference type="Pfam" id="PF00939">
    <property type="entry name" value="Na_sulph_symp"/>
    <property type="match status" value="1"/>
</dbReference>
<evidence type="ECO:0000256" key="2">
    <source>
        <dbReference type="ARBA" id="ARBA00022692"/>
    </source>
</evidence>
<evidence type="ECO:0000313" key="6">
    <source>
        <dbReference type="EMBL" id="PSM53111.1"/>
    </source>
</evidence>
<feature type="transmembrane region" description="Helical" evidence="5">
    <location>
        <begin position="275"/>
        <end position="293"/>
    </location>
</feature>
<feature type="transmembrane region" description="Helical" evidence="5">
    <location>
        <begin position="330"/>
        <end position="353"/>
    </location>
</feature>
<feature type="transmembrane region" description="Helical" evidence="5">
    <location>
        <begin position="218"/>
        <end position="237"/>
    </location>
</feature>
<dbReference type="GO" id="GO:0005886">
    <property type="term" value="C:plasma membrane"/>
    <property type="evidence" value="ECO:0007669"/>
    <property type="project" value="TreeGrafter"/>
</dbReference>
<evidence type="ECO:0008006" key="8">
    <source>
        <dbReference type="Google" id="ProtNLM"/>
    </source>
</evidence>
<organism evidence="6 7">
    <name type="scientific">Campylobacter blaseri</name>
    <dbReference type="NCBI Taxonomy" id="2042961"/>
    <lineage>
        <taxon>Bacteria</taxon>
        <taxon>Pseudomonadati</taxon>
        <taxon>Campylobacterota</taxon>
        <taxon>Epsilonproteobacteria</taxon>
        <taxon>Campylobacterales</taxon>
        <taxon>Campylobacteraceae</taxon>
        <taxon>Campylobacter</taxon>
    </lineage>
</organism>
<feature type="transmembrane region" description="Helical" evidence="5">
    <location>
        <begin position="359"/>
        <end position="378"/>
    </location>
</feature>
<gene>
    <name evidence="6" type="ORF">CQ405_00745</name>
</gene>
<feature type="transmembrane region" description="Helical" evidence="5">
    <location>
        <begin position="134"/>
        <end position="166"/>
    </location>
</feature>
<dbReference type="GO" id="GO:0005315">
    <property type="term" value="F:phosphate transmembrane transporter activity"/>
    <property type="evidence" value="ECO:0007669"/>
    <property type="project" value="TreeGrafter"/>
</dbReference>
<dbReference type="NCBIfam" id="TIGR00785">
    <property type="entry name" value="dass"/>
    <property type="match status" value="1"/>
</dbReference>
<feature type="transmembrane region" description="Helical" evidence="5">
    <location>
        <begin position="6"/>
        <end position="24"/>
    </location>
</feature>
<evidence type="ECO:0000313" key="7">
    <source>
        <dbReference type="Proteomes" id="UP000240535"/>
    </source>
</evidence>
<dbReference type="InterPro" id="IPR001898">
    <property type="entry name" value="SLC13A/DASS"/>
</dbReference>
<comment type="subcellular location">
    <subcellularLocation>
        <location evidence="1">Membrane</location>
        <topology evidence="1">Multi-pass membrane protein</topology>
    </subcellularLocation>
</comment>
<feature type="transmembrane region" description="Helical" evidence="5">
    <location>
        <begin position="56"/>
        <end position="73"/>
    </location>
</feature>
<dbReference type="OrthoDB" id="9766267at2"/>
<keyword evidence="2 5" id="KW-0812">Transmembrane</keyword>
<feature type="transmembrane region" description="Helical" evidence="5">
    <location>
        <begin position="299"/>
        <end position="318"/>
    </location>
</feature>
<evidence type="ECO:0000256" key="1">
    <source>
        <dbReference type="ARBA" id="ARBA00004141"/>
    </source>
</evidence>
<keyword evidence="7" id="KW-1185">Reference proteome</keyword>
<keyword evidence="3 5" id="KW-1133">Transmembrane helix</keyword>
<keyword evidence="4 5" id="KW-0472">Membrane</keyword>
<dbReference type="AlphaFoldDB" id="A0A2P8R3N1"/>
<comment type="caution">
    <text evidence="6">The sequence shown here is derived from an EMBL/GenBank/DDBJ whole genome shotgun (WGS) entry which is preliminary data.</text>
</comment>
<feature type="transmembrane region" description="Helical" evidence="5">
    <location>
        <begin position="385"/>
        <end position="402"/>
    </location>
</feature>
<name>A0A2P8R3N1_9BACT</name>
<dbReference type="Proteomes" id="UP000240535">
    <property type="component" value="Unassembled WGS sequence"/>
</dbReference>
<feature type="transmembrane region" description="Helical" evidence="5">
    <location>
        <begin position="85"/>
        <end position="110"/>
    </location>
</feature>
<dbReference type="EMBL" id="PDHH01000001">
    <property type="protein sequence ID" value="PSM53111.1"/>
    <property type="molecule type" value="Genomic_DNA"/>
</dbReference>
<dbReference type="RefSeq" id="WP_106869567.1">
    <property type="nucleotide sequence ID" value="NZ_CP053841.1"/>
</dbReference>
<dbReference type="PANTHER" id="PTHR10283:SF92">
    <property type="entry name" value="LOW-AFFINITY PHOSPHATE TRANSPORTER PHO91"/>
    <property type="match status" value="1"/>
</dbReference>
<evidence type="ECO:0000256" key="3">
    <source>
        <dbReference type="ARBA" id="ARBA00022989"/>
    </source>
</evidence>
<dbReference type="PANTHER" id="PTHR10283">
    <property type="entry name" value="SOLUTE CARRIER FAMILY 13 MEMBER"/>
    <property type="match status" value="1"/>
</dbReference>
<feature type="transmembrane region" description="Helical" evidence="5">
    <location>
        <begin position="443"/>
        <end position="464"/>
    </location>
</feature>
<evidence type="ECO:0000256" key="5">
    <source>
        <dbReference type="SAM" id="Phobius"/>
    </source>
</evidence>
<accession>A0A2P8R3N1</accession>
<proteinExistence type="predicted"/>